<evidence type="ECO:0000313" key="5">
    <source>
        <dbReference type="Proteomes" id="UP000051086"/>
    </source>
</evidence>
<organism evidence="4 6">
    <name type="scientific">Thalassovita autumnalis</name>
    <dbReference type="NCBI Taxonomy" id="2072972"/>
    <lineage>
        <taxon>Bacteria</taxon>
        <taxon>Pseudomonadati</taxon>
        <taxon>Pseudomonadota</taxon>
        <taxon>Alphaproteobacteria</taxon>
        <taxon>Rhodobacterales</taxon>
        <taxon>Roseobacteraceae</taxon>
        <taxon>Thalassovita</taxon>
    </lineage>
</organism>
<name>A0A0P1FEW9_9RHOB</name>
<proteinExistence type="predicted"/>
<keyword evidence="5" id="KW-1185">Reference proteome</keyword>
<evidence type="ECO:0000313" key="4">
    <source>
        <dbReference type="EMBL" id="CUH71476.1"/>
    </source>
</evidence>
<evidence type="ECO:0000313" key="6">
    <source>
        <dbReference type="Proteomes" id="UP000051887"/>
    </source>
</evidence>
<evidence type="ECO:0000256" key="1">
    <source>
        <dbReference type="SAM" id="MobiDB-lite"/>
    </source>
</evidence>
<feature type="compositionally biased region" description="Polar residues" evidence="1">
    <location>
        <begin position="7"/>
        <end position="22"/>
    </location>
</feature>
<dbReference type="InterPro" id="IPR012437">
    <property type="entry name" value="DUF1638"/>
</dbReference>
<accession>A0A0P1FEW9</accession>
<protein>
    <recommendedName>
        <fullName evidence="2">DUF1638 domain-containing protein</fullName>
    </recommendedName>
</protein>
<evidence type="ECO:0000313" key="3">
    <source>
        <dbReference type="EMBL" id="CUH66712.1"/>
    </source>
</evidence>
<dbReference type="RefSeq" id="WP_058242793.1">
    <property type="nucleotide sequence ID" value="NZ_CYSB01000027.1"/>
</dbReference>
<dbReference type="Proteomes" id="UP000051086">
    <property type="component" value="Unassembled WGS sequence"/>
</dbReference>
<dbReference type="Pfam" id="PF07796">
    <property type="entry name" value="DUF1638"/>
    <property type="match status" value="1"/>
</dbReference>
<reference evidence="3 5" key="2">
    <citation type="submission" date="2015-09" db="EMBL/GenBank/DDBJ databases">
        <authorList>
            <person name="Rodrigo-Torres L."/>
            <person name="Arahal D.R."/>
        </authorList>
    </citation>
    <scope>NUCLEOTIDE SEQUENCE [LARGE SCALE GENOMIC DNA]</scope>
    <source>
        <strain evidence="3 5">CECT 5118</strain>
    </source>
</reference>
<feature type="domain" description="DUF1638" evidence="2">
    <location>
        <begin position="55"/>
        <end position="210"/>
    </location>
</feature>
<gene>
    <name evidence="3" type="ORF">TL5118_01870</name>
    <name evidence="4" type="ORF">TL5120_01262</name>
</gene>
<dbReference type="EMBL" id="CYSC01000021">
    <property type="protein sequence ID" value="CUH71476.1"/>
    <property type="molecule type" value="Genomic_DNA"/>
</dbReference>
<dbReference type="EMBL" id="CYSB01000027">
    <property type="protein sequence ID" value="CUH66712.1"/>
    <property type="molecule type" value="Genomic_DNA"/>
</dbReference>
<dbReference type="OrthoDB" id="9814689at2"/>
<dbReference type="AlphaFoldDB" id="A0A0P1FEW9"/>
<feature type="region of interest" description="Disordered" evidence="1">
    <location>
        <begin position="1"/>
        <end position="22"/>
    </location>
</feature>
<reference evidence="4 6" key="1">
    <citation type="submission" date="2015-09" db="EMBL/GenBank/DDBJ databases">
        <authorList>
            <consortium name="Swine Surveillance"/>
        </authorList>
    </citation>
    <scope>NUCLEOTIDE SEQUENCE [LARGE SCALE GENOMIC DNA]</scope>
    <source>
        <strain evidence="4 6">5120</strain>
    </source>
</reference>
<sequence>MTRLDDSTLTSETLAPLPGSSSGRGRVLIIACGALAREILALRDINGWSHMDLTCLPAILHNHPEKIAAAAQEAIDKHRGDYGQIFMAYADCGTGGALQAVCDAEGVEMIAGPHCYSFFSGNAAFEAAGEVTSFFLTDFLARQFDTFVVKPLGLDRHPELAEMYFGNYEKLIYLAQTDDPALTAKAEAAAEALGLAFERRMTGYGDLAAALETLNSTAG</sequence>
<evidence type="ECO:0000259" key="2">
    <source>
        <dbReference type="Pfam" id="PF07796"/>
    </source>
</evidence>
<dbReference type="Proteomes" id="UP000051887">
    <property type="component" value="Unassembled WGS sequence"/>
</dbReference>